<evidence type="ECO:0000256" key="3">
    <source>
        <dbReference type="SAM" id="Coils"/>
    </source>
</evidence>
<evidence type="ECO:0000256" key="1">
    <source>
        <dbReference type="ARBA" id="ARBA00022448"/>
    </source>
</evidence>
<reference evidence="5" key="1">
    <citation type="submission" date="2022-04" db="EMBL/GenBank/DDBJ databases">
        <title>A functionally conserved STORR gene fusion in Papaver species that diverged 16.8 million years ago.</title>
        <authorList>
            <person name="Catania T."/>
        </authorList>
    </citation>
    <scope>NUCLEOTIDE SEQUENCE</scope>
    <source>
        <strain evidence="5">S-188037</strain>
    </source>
</reference>
<comment type="caution">
    <text evidence="5">The sequence shown here is derived from an EMBL/GenBank/DDBJ whole genome shotgun (WGS) entry which is preliminary data.</text>
</comment>
<organism evidence="5 6">
    <name type="scientific">Papaver atlanticum</name>
    <dbReference type="NCBI Taxonomy" id="357466"/>
    <lineage>
        <taxon>Eukaryota</taxon>
        <taxon>Viridiplantae</taxon>
        <taxon>Streptophyta</taxon>
        <taxon>Embryophyta</taxon>
        <taxon>Tracheophyta</taxon>
        <taxon>Spermatophyta</taxon>
        <taxon>Magnoliopsida</taxon>
        <taxon>Ranunculales</taxon>
        <taxon>Papaveraceae</taxon>
        <taxon>Papaveroideae</taxon>
        <taxon>Papaver</taxon>
    </lineage>
</organism>
<dbReference type="Pfam" id="PF05266">
    <property type="entry name" value="DUF724"/>
    <property type="match status" value="1"/>
</dbReference>
<sequence length="213" mass="24418">MSSILPCTESLKRKTTTNSSLSSSSSAERVRMSPGHHQYLCLNSEYMSLRDDLFRAIPQNPHLKPLDNYCQGVREGIRVGLDVAFINLAETLVNMGKILELSSDDVHEISAELLELEQMGYDCRKLWGRFDTVRTLLKEEKVARLKIEEFTSEKKDKQVKAALTQTWISGLESELNKLEAASKTLEEEIETLKLTEMSYIEERVRILQEFRSE</sequence>
<keyword evidence="2" id="KW-0341">Growth regulation</keyword>
<protein>
    <submittedName>
        <fullName evidence="5">Uncharacterized protein</fullName>
    </submittedName>
</protein>
<dbReference type="InterPro" id="IPR007930">
    <property type="entry name" value="DUF724"/>
</dbReference>
<dbReference type="EMBL" id="JAJJMB010002379">
    <property type="protein sequence ID" value="KAI3951718.1"/>
    <property type="molecule type" value="Genomic_DNA"/>
</dbReference>
<gene>
    <name evidence="5" type="ORF">MKW98_013776</name>
</gene>
<name>A0AAD4TAI9_9MAGN</name>
<evidence type="ECO:0000313" key="5">
    <source>
        <dbReference type="EMBL" id="KAI3951718.1"/>
    </source>
</evidence>
<dbReference type="AlphaFoldDB" id="A0AAD4TAI9"/>
<proteinExistence type="predicted"/>
<dbReference type="Proteomes" id="UP001202328">
    <property type="component" value="Unassembled WGS sequence"/>
</dbReference>
<keyword evidence="3" id="KW-0175">Coiled coil</keyword>
<keyword evidence="6" id="KW-1185">Reference proteome</keyword>
<feature type="region of interest" description="Disordered" evidence="4">
    <location>
        <begin position="1"/>
        <end position="30"/>
    </location>
</feature>
<evidence type="ECO:0000313" key="6">
    <source>
        <dbReference type="Proteomes" id="UP001202328"/>
    </source>
</evidence>
<evidence type="ECO:0000256" key="2">
    <source>
        <dbReference type="ARBA" id="ARBA00022604"/>
    </source>
</evidence>
<accession>A0AAD4TAI9</accession>
<keyword evidence="1" id="KW-0813">Transport</keyword>
<feature type="coiled-coil region" evidence="3">
    <location>
        <begin position="168"/>
        <end position="195"/>
    </location>
</feature>
<evidence type="ECO:0000256" key="4">
    <source>
        <dbReference type="SAM" id="MobiDB-lite"/>
    </source>
</evidence>